<evidence type="ECO:0008006" key="18">
    <source>
        <dbReference type="Google" id="ProtNLM"/>
    </source>
</evidence>
<feature type="compositionally biased region" description="Low complexity" evidence="13">
    <location>
        <begin position="485"/>
        <end position="495"/>
    </location>
</feature>
<evidence type="ECO:0000259" key="15">
    <source>
        <dbReference type="PROSITE" id="PS50031"/>
    </source>
</evidence>
<evidence type="ECO:0000256" key="12">
    <source>
        <dbReference type="SAM" id="Coils"/>
    </source>
</evidence>
<dbReference type="PROSITE" id="PS50002">
    <property type="entry name" value="SH3"/>
    <property type="match status" value="2"/>
</dbReference>
<feature type="domain" description="SH3" evidence="14">
    <location>
        <begin position="1072"/>
        <end position="1130"/>
    </location>
</feature>
<protein>
    <recommendedName>
        <fullName evidence="18">Actin cytoskeleton-regulatory complex protein pan1</fullName>
    </recommendedName>
</protein>
<feature type="compositionally biased region" description="Polar residues" evidence="13">
    <location>
        <begin position="910"/>
        <end position="928"/>
    </location>
</feature>
<name>A0A4P9Z1Q6_9FUNG</name>
<feature type="compositionally biased region" description="Low complexity" evidence="13">
    <location>
        <begin position="602"/>
        <end position="629"/>
    </location>
</feature>
<dbReference type="PROSITE" id="PS50031">
    <property type="entry name" value="EH"/>
    <property type="match status" value="2"/>
</dbReference>
<evidence type="ECO:0000256" key="1">
    <source>
        <dbReference type="ARBA" id="ARBA00004125"/>
    </source>
</evidence>
<evidence type="ECO:0000256" key="13">
    <source>
        <dbReference type="SAM" id="MobiDB-lite"/>
    </source>
</evidence>
<keyword evidence="10" id="KW-0206">Cytoskeleton</keyword>
<dbReference type="InterPro" id="IPR000261">
    <property type="entry name" value="EH_dom"/>
</dbReference>
<feature type="compositionally biased region" description="Low complexity" evidence="13">
    <location>
        <begin position="637"/>
        <end position="653"/>
    </location>
</feature>
<keyword evidence="7" id="KW-0677">Repeat</keyword>
<evidence type="ECO:0000256" key="9">
    <source>
        <dbReference type="ARBA" id="ARBA00023136"/>
    </source>
</evidence>
<feature type="domain" description="EH" evidence="15">
    <location>
        <begin position="267"/>
        <end position="356"/>
    </location>
</feature>
<sequence length="1130" mass="118833">MYQSNYSNNANPNYAAPMSQGSQQQQVMQQLIMRPVPGTGPPPGSGPAYGLPTTEPLNFIRPLDQRKFEQLFAGGSLDGLRIGGDAARDILQRSKLPNAVLARIWSLADTRNAGSLTFPEFAVAMYLANLAVQGTDVPDQLPARIRDEVSRIMNAPGGLVRVTDPGKGLNPHGVPLSGPVQMTNVQAMPVNTMQAPPPPSSSSSSAAAIMPMGALSTYGPSSGGVGVGNYGSQLQPYQASAPSNALPGSFMPPGSASNVPWAVTPEEKAAYDQVFAAWDTRGIGFISGETARQIFSQSGLGQSALAQVWQLADIHNHGKLNADEFAVAMHLIHRALAGQPVPYRLSPDLIPPSTRDLSDSVSALKNSLVQDIVQQRHMSAAYGGSKFAGTSGLGRASGSMRPSAGRTRDSDDWDSVYRPPRMGDVRQLDDDDLFGEIESYGYRSANRRKPPPRRKADDPWGNLRSTAERYGTPSMSSSGASTPLAGQQGAGAASQETVAELRKQLGEQRILLEALSYSAGEPDAQYVTDEERKAREDMREVALKVRELEKRIAIAEGAPSLEKDDSGASTDEVAPLSISLEKMDLSRFTPAAMADNPDAKPSASTTTTAAAASSTSKVDAAIAASRAPPAHQPSPPVSSSASSSSAAAQPSDPEAIKNRAAELLAQRMAALTGKAIPVASTAKPAEPETPSVEETPEPAKEATPTMSSRLASATTKEERQKIIQEQAERRMKEREKFLRETMGHRFPSSPTASQTAATTTATTTAAETSEQASKPAENTTASAPPPPQPQPGSNNPFRAMAATAAAEDEEVMARRKQEEAAEAERQRAAAREEMLSNAKAARERAQQAEKDALLQQATATPARPSRASAASTVPAPAADVVKATEAGRSPIAEEDRAAVAEAARNARAQISSTFKTQGSDSARSSTSEWDMVNKQEAATSSSSTTANSTADAKKAEVDAAVAAAASALFGQGASAPAAAAAAAPSSTTAGSGVVWAGSFEARALYEYHGQNADDLSLAAGDVILVQPCADTESPWWYARKLKGAQAGAEGWFPISYVERLDGDAKTTEPAPVAAVRGQILYDFAAQDTGEISVAAGQTVEVLAHDQPDWWRIRCNGQEGLVPAAYVQLEQ</sequence>
<feature type="region of interest" description="Disordered" evidence="13">
    <location>
        <begin position="1"/>
        <end position="28"/>
    </location>
</feature>
<dbReference type="GO" id="GO:0005886">
    <property type="term" value="C:plasma membrane"/>
    <property type="evidence" value="ECO:0007669"/>
    <property type="project" value="TreeGrafter"/>
</dbReference>
<evidence type="ECO:0000256" key="3">
    <source>
        <dbReference type="ARBA" id="ARBA00004413"/>
    </source>
</evidence>
<keyword evidence="8 12" id="KW-0175">Coiled coil</keyword>
<dbReference type="PANTHER" id="PTHR11216:SF173">
    <property type="entry name" value="ACTIN CYTOSKELETON-REGULATORY COMPLEX PROTEIN PAN1"/>
    <property type="match status" value="1"/>
</dbReference>
<feature type="region of interest" description="Disordered" evidence="13">
    <location>
        <begin position="391"/>
        <end position="430"/>
    </location>
</feature>
<feature type="region of interest" description="Disordered" evidence="13">
    <location>
        <begin position="910"/>
        <end position="929"/>
    </location>
</feature>
<evidence type="ECO:0000256" key="11">
    <source>
        <dbReference type="PROSITE-ProRule" id="PRU00192"/>
    </source>
</evidence>
<dbReference type="CDD" id="cd00174">
    <property type="entry name" value="SH3"/>
    <property type="match status" value="1"/>
</dbReference>
<feature type="compositionally biased region" description="Low complexity" evidence="13">
    <location>
        <begin position="857"/>
        <end position="878"/>
    </location>
</feature>
<dbReference type="SUPFAM" id="SSF47473">
    <property type="entry name" value="EF-hand"/>
    <property type="match status" value="2"/>
</dbReference>
<evidence type="ECO:0000313" key="16">
    <source>
        <dbReference type="EMBL" id="RKP26413.1"/>
    </source>
</evidence>
<dbReference type="EMBL" id="KZ989431">
    <property type="protein sequence ID" value="RKP26413.1"/>
    <property type="molecule type" value="Genomic_DNA"/>
</dbReference>
<gene>
    <name evidence="16" type="ORF">SYNPS1DRAFT_27893</name>
</gene>
<keyword evidence="17" id="KW-1185">Reference proteome</keyword>
<dbReference type="SUPFAM" id="SSF50044">
    <property type="entry name" value="SH3-domain"/>
    <property type="match status" value="2"/>
</dbReference>
<dbReference type="AlphaFoldDB" id="A0A4P9Z1Q6"/>
<evidence type="ECO:0000259" key="14">
    <source>
        <dbReference type="PROSITE" id="PS50002"/>
    </source>
</evidence>
<dbReference type="OrthoDB" id="1716625at2759"/>
<feature type="domain" description="SH3" evidence="14">
    <location>
        <begin position="996"/>
        <end position="1062"/>
    </location>
</feature>
<keyword evidence="5" id="KW-0963">Cytoplasm</keyword>
<evidence type="ECO:0000256" key="4">
    <source>
        <dbReference type="ARBA" id="ARBA00022443"/>
    </source>
</evidence>
<evidence type="ECO:0000313" key="17">
    <source>
        <dbReference type="Proteomes" id="UP000278143"/>
    </source>
</evidence>
<feature type="compositionally biased region" description="Low complexity" evidence="13">
    <location>
        <begin position="747"/>
        <end position="773"/>
    </location>
</feature>
<evidence type="ECO:0000256" key="8">
    <source>
        <dbReference type="ARBA" id="ARBA00023054"/>
    </source>
</evidence>
<feature type="compositionally biased region" description="Basic and acidic residues" evidence="13">
    <location>
        <begin position="811"/>
        <end position="852"/>
    </location>
</feature>
<keyword evidence="4 11" id="KW-0728">SH3 domain</keyword>
<evidence type="ECO:0000256" key="2">
    <source>
        <dbReference type="ARBA" id="ARBA00004134"/>
    </source>
</evidence>
<dbReference type="InterPro" id="IPR036028">
    <property type="entry name" value="SH3-like_dom_sf"/>
</dbReference>
<evidence type="ECO:0000256" key="10">
    <source>
        <dbReference type="ARBA" id="ARBA00023212"/>
    </source>
</evidence>
<proteinExistence type="predicted"/>
<dbReference type="SMART" id="SM00326">
    <property type="entry name" value="SH3"/>
    <property type="match status" value="2"/>
</dbReference>
<dbReference type="GO" id="GO:0005737">
    <property type="term" value="C:cytoplasm"/>
    <property type="evidence" value="ECO:0007669"/>
    <property type="project" value="TreeGrafter"/>
</dbReference>
<keyword evidence="6" id="KW-0254">Endocytosis</keyword>
<dbReference type="Pfam" id="PF00018">
    <property type="entry name" value="SH3_1"/>
    <property type="match status" value="2"/>
</dbReference>
<accession>A0A4P9Z1Q6</accession>
<evidence type="ECO:0000256" key="5">
    <source>
        <dbReference type="ARBA" id="ARBA00022490"/>
    </source>
</evidence>
<evidence type="ECO:0000256" key="7">
    <source>
        <dbReference type="ARBA" id="ARBA00022737"/>
    </source>
</evidence>
<feature type="coiled-coil region" evidence="12">
    <location>
        <begin position="531"/>
        <end position="558"/>
    </location>
</feature>
<dbReference type="Proteomes" id="UP000278143">
    <property type="component" value="Unassembled WGS sequence"/>
</dbReference>
<comment type="subcellular location">
    <subcellularLocation>
        <location evidence="3">Cell membrane</location>
        <topology evidence="3">Peripheral membrane protein</topology>
        <orientation evidence="3">Cytoplasmic side</orientation>
    </subcellularLocation>
    <subcellularLocation>
        <location evidence="2">Cytoplasm</location>
        <location evidence="2">Cytoskeleton</location>
        <location evidence="2">Actin patch</location>
    </subcellularLocation>
    <subcellularLocation>
        <location evidence="1">Endosome membrane</location>
        <topology evidence="1">Peripheral membrane protein</topology>
        <orientation evidence="1">Cytoplasmic side</orientation>
    </subcellularLocation>
</comment>
<keyword evidence="9" id="KW-0472">Membrane</keyword>
<dbReference type="SMART" id="SM00027">
    <property type="entry name" value="EH"/>
    <property type="match status" value="2"/>
</dbReference>
<evidence type="ECO:0000256" key="6">
    <source>
        <dbReference type="ARBA" id="ARBA00022583"/>
    </source>
</evidence>
<dbReference type="PANTHER" id="PTHR11216">
    <property type="entry name" value="EH DOMAIN"/>
    <property type="match status" value="1"/>
</dbReference>
<dbReference type="CDD" id="cd00052">
    <property type="entry name" value="EH"/>
    <property type="match status" value="2"/>
</dbReference>
<organism evidence="16 17">
    <name type="scientific">Syncephalis pseudoplumigaleata</name>
    <dbReference type="NCBI Taxonomy" id="1712513"/>
    <lineage>
        <taxon>Eukaryota</taxon>
        <taxon>Fungi</taxon>
        <taxon>Fungi incertae sedis</taxon>
        <taxon>Zoopagomycota</taxon>
        <taxon>Zoopagomycotina</taxon>
        <taxon>Zoopagomycetes</taxon>
        <taxon>Zoopagales</taxon>
        <taxon>Piptocephalidaceae</taxon>
        <taxon>Syncephalis</taxon>
    </lineage>
</organism>
<dbReference type="InterPro" id="IPR001452">
    <property type="entry name" value="SH3_domain"/>
</dbReference>
<dbReference type="Pfam" id="PF12763">
    <property type="entry name" value="EH"/>
    <property type="match status" value="2"/>
</dbReference>
<reference evidence="17" key="1">
    <citation type="journal article" date="2018" name="Nat. Microbiol.">
        <title>Leveraging single-cell genomics to expand the fungal tree of life.</title>
        <authorList>
            <person name="Ahrendt S.R."/>
            <person name="Quandt C.A."/>
            <person name="Ciobanu D."/>
            <person name="Clum A."/>
            <person name="Salamov A."/>
            <person name="Andreopoulos B."/>
            <person name="Cheng J.F."/>
            <person name="Woyke T."/>
            <person name="Pelin A."/>
            <person name="Henrissat B."/>
            <person name="Reynolds N.K."/>
            <person name="Benny G.L."/>
            <person name="Smith M.E."/>
            <person name="James T.Y."/>
            <person name="Grigoriev I.V."/>
        </authorList>
    </citation>
    <scope>NUCLEOTIDE SEQUENCE [LARGE SCALE GENOMIC DNA]</scope>
    <source>
        <strain evidence="17">Benny S71-1</strain>
    </source>
</reference>
<feature type="domain" description="EH" evidence="15">
    <location>
        <begin position="64"/>
        <end position="152"/>
    </location>
</feature>
<feature type="region of interest" description="Disordered" evidence="13">
    <location>
        <begin position="677"/>
        <end position="905"/>
    </location>
</feature>
<dbReference type="InterPro" id="IPR011992">
    <property type="entry name" value="EF-hand-dom_pair"/>
</dbReference>
<feature type="region of interest" description="Disordered" evidence="13">
    <location>
        <begin position="442"/>
        <end position="495"/>
    </location>
</feature>
<dbReference type="GO" id="GO:0016197">
    <property type="term" value="P:endosomal transport"/>
    <property type="evidence" value="ECO:0007669"/>
    <property type="project" value="TreeGrafter"/>
</dbReference>
<dbReference type="GO" id="GO:0006897">
    <property type="term" value="P:endocytosis"/>
    <property type="evidence" value="ECO:0007669"/>
    <property type="project" value="TreeGrafter"/>
</dbReference>
<feature type="compositionally biased region" description="Basic and acidic residues" evidence="13">
    <location>
        <begin position="715"/>
        <end position="743"/>
    </location>
</feature>
<dbReference type="Gene3D" id="1.10.238.10">
    <property type="entry name" value="EF-hand"/>
    <property type="match status" value="2"/>
</dbReference>
<feature type="region of interest" description="Disordered" evidence="13">
    <location>
        <begin position="592"/>
        <end position="661"/>
    </location>
</feature>
<dbReference type="Gene3D" id="2.30.30.40">
    <property type="entry name" value="SH3 Domains"/>
    <property type="match status" value="2"/>
</dbReference>